<dbReference type="GO" id="GO:0016020">
    <property type="term" value="C:membrane"/>
    <property type="evidence" value="ECO:0007669"/>
    <property type="project" value="UniProtKB-SubCell"/>
</dbReference>
<organism evidence="7 8">
    <name type="scientific">Hyphomicrobium sulfonivorans</name>
    <dbReference type="NCBI Taxonomy" id="121290"/>
    <lineage>
        <taxon>Bacteria</taxon>
        <taxon>Pseudomonadati</taxon>
        <taxon>Pseudomonadota</taxon>
        <taxon>Alphaproteobacteria</taxon>
        <taxon>Hyphomicrobiales</taxon>
        <taxon>Hyphomicrobiaceae</taxon>
        <taxon>Hyphomicrobium</taxon>
    </lineage>
</organism>
<dbReference type="GO" id="GO:0055085">
    <property type="term" value="P:transmembrane transport"/>
    <property type="evidence" value="ECO:0007669"/>
    <property type="project" value="TreeGrafter"/>
</dbReference>
<feature type="transmembrane region" description="Helical" evidence="6">
    <location>
        <begin position="284"/>
        <end position="317"/>
    </location>
</feature>
<keyword evidence="8" id="KW-1185">Reference proteome</keyword>
<dbReference type="PATRIC" id="fig|121290.4.peg.2143"/>
<dbReference type="EMBL" id="LMTR01000083">
    <property type="protein sequence ID" value="KWT64988.1"/>
    <property type="molecule type" value="Genomic_DNA"/>
</dbReference>
<gene>
    <name evidence="7" type="ORF">APY04_3076</name>
</gene>
<keyword evidence="5 6" id="KW-0472">Membrane</keyword>
<evidence type="ECO:0000256" key="1">
    <source>
        <dbReference type="ARBA" id="ARBA00004141"/>
    </source>
</evidence>
<reference evidence="7 8" key="1">
    <citation type="submission" date="2015-10" db="EMBL/GenBank/DDBJ databases">
        <title>Transcriptomic analysis of a linuron degrading triple-species bacterial consortium.</title>
        <authorList>
            <person name="Albers P."/>
        </authorList>
    </citation>
    <scope>NUCLEOTIDE SEQUENCE [LARGE SCALE GENOMIC DNA]</scope>
    <source>
        <strain evidence="7 8">WDL6</strain>
    </source>
</reference>
<evidence type="ECO:0000256" key="4">
    <source>
        <dbReference type="ARBA" id="ARBA00022989"/>
    </source>
</evidence>
<feature type="transmembrane region" description="Helical" evidence="6">
    <location>
        <begin position="51"/>
        <end position="71"/>
    </location>
</feature>
<evidence type="ECO:0000256" key="2">
    <source>
        <dbReference type="ARBA" id="ARBA00009773"/>
    </source>
</evidence>
<dbReference type="AlphaFoldDB" id="A0A109BA46"/>
<feature type="transmembrane region" description="Helical" evidence="6">
    <location>
        <begin position="252"/>
        <end position="272"/>
    </location>
</feature>
<dbReference type="Proteomes" id="UP000059074">
    <property type="component" value="Unassembled WGS sequence"/>
</dbReference>
<evidence type="ECO:0000256" key="6">
    <source>
        <dbReference type="SAM" id="Phobius"/>
    </source>
</evidence>
<evidence type="ECO:0000256" key="5">
    <source>
        <dbReference type="ARBA" id="ARBA00023136"/>
    </source>
</evidence>
<evidence type="ECO:0000313" key="7">
    <source>
        <dbReference type="EMBL" id="KWT64988.1"/>
    </source>
</evidence>
<protein>
    <recommendedName>
        <fullName evidence="9">AI-2E family transporter</fullName>
    </recommendedName>
</protein>
<accession>A0A109BA46</accession>
<feature type="transmembrane region" description="Helical" evidence="6">
    <location>
        <begin position="188"/>
        <end position="212"/>
    </location>
</feature>
<feature type="transmembrane region" description="Helical" evidence="6">
    <location>
        <begin position="131"/>
        <end position="154"/>
    </location>
</feature>
<evidence type="ECO:0008006" key="9">
    <source>
        <dbReference type="Google" id="ProtNLM"/>
    </source>
</evidence>
<dbReference type="RefSeq" id="WP_068464152.1">
    <property type="nucleotide sequence ID" value="NZ_LMTR01000083.1"/>
</dbReference>
<feature type="transmembrane region" description="Helical" evidence="6">
    <location>
        <begin position="6"/>
        <end position="39"/>
    </location>
</feature>
<sequence length="334" mass="35791">MTLRTAAAIGIAAVAGWYLSNVLLVTFAAMLVALALCSIARPITRYAGVPRPLAILIAAALFVLVVGWPFFLFGSRLWTQFDELAVDIPNTIEAIKLNLESHPSVVLLEKLSLPFDMTTIAGPVSARLTSILSSIGSVLAYLTLLMFAALYFALSPTQYVEGALRFVPGDYRNRIRQFLDRAARLLRLWLSTQLVVVVLNALFTGIGLWLFGVEEAGALAMLAGLLSFIPYVGTIIAMGIAALAVMPQGITLSLYVLFVFTIASAVEGYLITPYIQSRTLSLAPVVLIVAIFTFGVLFGTLGIILAAPLTVVIMAALDTFYVSSPTPEETPAAT</sequence>
<name>A0A109BA46_HYPSL</name>
<comment type="subcellular location">
    <subcellularLocation>
        <location evidence="1">Membrane</location>
        <topology evidence="1">Multi-pass membrane protein</topology>
    </subcellularLocation>
</comment>
<evidence type="ECO:0000256" key="3">
    <source>
        <dbReference type="ARBA" id="ARBA00022692"/>
    </source>
</evidence>
<keyword evidence="4 6" id="KW-1133">Transmembrane helix</keyword>
<proteinExistence type="inferred from homology"/>
<evidence type="ECO:0000313" key="8">
    <source>
        <dbReference type="Proteomes" id="UP000059074"/>
    </source>
</evidence>
<dbReference type="PANTHER" id="PTHR21716">
    <property type="entry name" value="TRANSMEMBRANE PROTEIN"/>
    <property type="match status" value="1"/>
</dbReference>
<keyword evidence="3 6" id="KW-0812">Transmembrane</keyword>
<dbReference type="Pfam" id="PF01594">
    <property type="entry name" value="AI-2E_transport"/>
    <property type="match status" value="1"/>
</dbReference>
<dbReference type="PANTHER" id="PTHR21716:SF62">
    <property type="entry name" value="TRANSPORT PROTEIN YDBI-RELATED"/>
    <property type="match status" value="1"/>
</dbReference>
<feature type="transmembrane region" description="Helical" evidence="6">
    <location>
        <begin position="218"/>
        <end position="245"/>
    </location>
</feature>
<comment type="similarity">
    <text evidence="2">Belongs to the autoinducer-2 exporter (AI-2E) (TC 2.A.86) family.</text>
</comment>
<comment type="caution">
    <text evidence="7">The sequence shown here is derived from an EMBL/GenBank/DDBJ whole genome shotgun (WGS) entry which is preliminary data.</text>
</comment>
<dbReference type="InterPro" id="IPR002549">
    <property type="entry name" value="AI-2E-like"/>
</dbReference>